<feature type="domain" description="SpoVT-AbrB" evidence="9">
    <location>
        <begin position="7"/>
        <end position="57"/>
    </location>
</feature>
<dbReference type="GO" id="GO:2000143">
    <property type="term" value="P:negative regulation of DNA-templated transcription initiation"/>
    <property type="evidence" value="ECO:0007669"/>
    <property type="project" value="TreeGrafter"/>
</dbReference>
<accession>A0A270BQF3</accession>
<reference evidence="10 11" key="1">
    <citation type="submission" date="2017-04" db="EMBL/GenBank/DDBJ databases">
        <title>Kefir bacterial isolates.</title>
        <authorList>
            <person name="Kim Y."/>
            <person name="Blasche S."/>
            <person name="Patil K.R."/>
        </authorList>
    </citation>
    <scope>NUCLEOTIDE SEQUENCE [LARGE SCALE GENOMIC DNA]</scope>
    <source>
        <strain evidence="10 11">KR-2</strain>
    </source>
</reference>
<evidence type="ECO:0000313" key="11">
    <source>
        <dbReference type="Proteomes" id="UP000216033"/>
    </source>
</evidence>
<dbReference type="Gene3D" id="3.40.1550.20">
    <property type="entry name" value="Transcriptional regulator MraZ domain"/>
    <property type="match status" value="1"/>
</dbReference>
<name>A0A270BQF3_9PROT</name>
<evidence type="ECO:0000313" key="10">
    <source>
        <dbReference type="EMBL" id="PAL27209.1"/>
    </source>
</evidence>
<dbReference type="InterPro" id="IPR020603">
    <property type="entry name" value="MraZ_dom"/>
</dbReference>
<sequence>MSVFLGTHENRFDAKGRVSIPAGFRSVLKSQQKEGDALVILRPSHTLPCIEAWPAVAFARLTEPLDRLDMFSDEHDDLAAAIYADAYPMDPDREGRLILPDFLREHASLQDAPTAAFMGVGRIFQIWEPEAARQRRTEARQKSRRVTIPAAPHTSSQRED</sequence>
<keyword evidence="4 7" id="KW-0805">Transcription regulation</keyword>
<feature type="region of interest" description="Disordered" evidence="8">
    <location>
        <begin position="134"/>
        <end position="160"/>
    </location>
</feature>
<dbReference type="InterPro" id="IPR003444">
    <property type="entry name" value="MraZ"/>
</dbReference>
<protein>
    <recommendedName>
        <fullName evidence="1 7">Transcriptional regulator MraZ</fullName>
    </recommendedName>
</protein>
<dbReference type="GO" id="GO:0003700">
    <property type="term" value="F:DNA-binding transcription factor activity"/>
    <property type="evidence" value="ECO:0007669"/>
    <property type="project" value="UniProtKB-UniRule"/>
</dbReference>
<evidence type="ECO:0000256" key="1">
    <source>
        <dbReference type="ARBA" id="ARBA00013860"/>
    </source>
</evidence>
<evidence type="ECO:0000256" key="7">
    <source>
        <dbReference type="HAMAP-Rule" id="MF_01008"/>
    </source>
</evidence>
<dbReference type="InterPro" id="IPR035642">
    <property type="entry name" value="MraZ_N"/>
</dbReference>
<organism evidence="10 11">
    <name type="scientific">Acetobacter syzygii</name>
    <dbReference type="NCBI Taxonomy" id="146476"/>
    <lineage>
        <taxon>Bacteria</taxon>
        <taxon>Pseudomonadati</taxon>
        <taxon>Pseudomonadota</taxon>
        <taxon>Alphaproteobacteria</taxon>
        <taxon>Acetobacterales</taxon>
        <taxon>Acetobacteraceae</taxon>
        <taxon>Acetobacter</taxon>
    </lineage>
</organism>
<gene>
    <name evidence="7" type="primary">mraZ</name>
    <name evidence="10" type="ORF">B9K05_04360</name>
</gene>
<dbReference type="GO" id="GO:0051301">
    <property type="term" value="P:cell division"/>
    <property type="evidence" value="ECO:0007669"/>
    <property type="project" value="UniProtKB-KW"/>
</dbReference>
<dbReference type="GO" id="GO:0009295">
    <property type="term" value="C:nucleoid"/>
    <property type="evidence" value="ECO:0007669"/>
    <property type="project" value="UniProtKB-SubCell"/>
</dbReference>
<dbReference type="PROSITE" id="PS51740">
    <property type="entry name" value="SPOVT_ABRB"/>
    <property type="match status" value="2"/>
</dbReference>
<dbReference type="HAMAP" id="MF_01008">
    <property type="entry name" value="MraZ"/>
    <property type="match status" value="1"/>
</dbReference>
<dbReference type="CDD" id="cd16320">
    <property type="entry name" value="MraZ_N"/>
    <property type="match status" value="1"/>
</dbReference>
<dbReference type="GeneID" id="98302899"/>
<dbReference type="InterPro" id="IPR035644">
    <property type="entry name" value="MraZ_C"/>
</dbReference>
<keyword evidence="3" id="KW-0677">Repeat</keyword>
<proteinExistence type="inferred from homology"/>
<dbReference type="PANTHER" id="PTHR34701:SF1">
    <property type="entry name" value="TRANSCRIPTIONAL REGULATOR MRAZ"/>
    <property type="match status" value="1"/>
</dbReference>
<evidence type="ECO:0000256" key="5">
    <source>
        <dbReference type="ARBA" id="ARBA00023125"/>
    </source>
</evidence>
<keyword evidence="2 7" id="KW-0963">Cytoplasm</keyword>
<comment type="subcellular location">
    <subcellularLocation>
        <location evidence="7">Cytoplasm</location>
        <location evidence="7">Nucleoid</location>
    </subcellularLocation>
</comment>
<dbReference type="InterPro" id="IPR037914">
    <property type="entry name" value="SpoVT-AbrB_sf"/>
</dbReference>
<dbReference type="InterPro" id="IPR007159">
    <property type="entry name" value="SpoVT-AbrB_dom"/>
</dbReference>
<evidence type="ECO:0000259" key="9">
    <source>
        <dbReference type="PROSITE" id="PS51740"/>
    </source>
</evidence>
<keyword evidence="10" id="KW-0132">Cell division</keyword>
<evidence type="ECO:0000256" key="4">
    <source>
        <dbReference type="ARBA" id="ARBA00023015"/>
    </source>
</evidence>
<dbReference type="CDD" id="cd16321">
    <property type="entry name" value="MraZ_C"/>
    <property type="match status" value="1"/>
</dbReference>
<dbReference type="AlphaFoldDB" id="A0A270BQF3"/>
<feature type="domain" description="SpoVT-AbrB" evidence="9">
    <location>
        <begin position="86"/>
        <end position="131"/>
    </location>
</feature>
<evidence type="ECO:0000256" key="3">
    <source>
        <dbReference type="ARBA" id="ARBA00022737"/>
    </source>
</evidence>
<dbReference type="PANTHER" id="PTHR34701">
    <property type="entry name" value="TRANSCRIPTIONAL REGULATOR MRAZ"/>
    <property type="match status" value="1"/>
</dbReference>
<keyword evidence="5 7" id="KW-0238">DNA-binding</keyword>
<dbReference type="RefSeq" id="WP_048854269.1">
    <property type="nucleotide sequence ID" value="NZ_BAMZ01000021.1"/>
</dbReference>
<dbReference type="GO" id="GO:0005737">
    <property type="term" value="C:cytoplasm"/>
    <property type="evidence" value="ECO:0007669"/>
    <property type="project" value="UniProtKB-UniRule"/>
</dbReference>
<dbReference type="OrthoDB" id="9807753at2"/>
<dbReference type="Pfam" id="PF02381">
    <property type="entry name" value="MraZ"/>
    <property type="match status" value="2"/>
</dbReference>
<dbReference type="STRING" id="1231343.Absy_021_021"/>
<comment type="similarity">
    <text evidence="7">Belongs to the MraZ family.</text>
</comment>
<dbReference type="EMBL" id="NDFP01000003">
    <property type="protein sequence ID" value="PAL27209.1"/>
    <property type="molecule type" value="Genomic_DNA"/>
</dbReference>
<comment type="subunit">
    <text evidence="7">Forms oligomers.</text>
</comment>
<dbReference type="SUPFAM" id="SSF89447">
    <property type="entry name" value="AbrB/MazE/MraZ-like"/>
    <property type="match status" value="1"/>
</dbReference>
<dbReference type="Proteomes" id="UP000216033">
    <property type="component" value="Unassembled WGS sequence"/>
</dbReference>
<keyword evidence="11" id="KW-1185">Reference proteome</keyword>
<keyword evidence="6 7" id="KW-0804">Transcription</keyword>
<dbReference type="InterPro" id="IPR038619">
    <property type="entry name" value="MraZ_sf"/>
</dbReference>
<evidence type="ECO:0000256" key="6">
    <source>
        <dbReference type="ARBA" id="ARBA00023163"/>
    </source>
</evidence>
<dbReference type="GO" id="GO:0000976">
    <property type="term" value="F:transcription cis-regulatory region binding"/>
    <property type="evidence" value="ECO:0007669"/>
    <property type="project" value="TreeGrafter"/>
</dbReference>
<evidence type="ECO:0000256" key="8">
    <source>
        <dbReference type="SAM" id="MobiDB-lite"/>
    </source>
</evidence>
<dbReference type="NCBIfam" id="NF001477">
    <property type="entry name" value="PRK00326.2-4"/>
    <property type="match status" value="1"/>
</dbReference>
<comment type="caution">
    <text evidence="10">The sequence shown here is derived from an EMBL/GenBank/DDBJ whole genome shotgun (WGS) entry which is preliminary data.</text>
</comment>
<keyword evidence="10" id="KW-0131">Cell cycle</keyword>
<evidence type="ECO:0000256" key="2">
    <source>
        <dbReference type="ARBA" id="ARBA00022490"/>
    </source>
</evidence>